<evidence type="ECO:0000313" key="7">
    <source>
        <dbReference type="EMBL" id="MDQ0429621.1"/>
    </source>
</evidence>
<feature type="transmembrane region" description="Helical" evidence="6">
    <location>
        <begin position="72"/>
        <end position="94"/>
    </location>
</feature>
<feature type="transmembrane region" description="Helical" evidence="6">
    <location>
        <begin position="191"/>
        <end position="207"/>
    </location>
</feature>
<accession>A0ABU0GXW0</accession>
<dbReference type="PANTHER" id="PTHR30086:SF20">
    <property type="entry name" value="ARGININE EXPORTER PROTEIN ARGO-RELATED"/>
    <property type="match status" value="1"/>
</dbReference>
<protein>
    <submittedName>
        <fullName evidence="7">Threonine/homoserine/homoserine lactone efflux protein</fullName>
    </submittedName>
</protein>
<keyword evidence="4 6" id="KW-1133">Transmembrane helix</keyword>
<keyword evidence="3 6" id="KW-0812">Transmembrane</keyword>
<keyword evidence="8" id="KW-1185">Reference proteome</keyword>
<evidence type="ECO:0000256" key="4">
    <source>
        <dbReference type="ARBA" id="ARBA00022989"/>
    </source>
</evidence>
<dbReference type="PIRSF" id="PIRSF006324">
    <property type="entry name" value="LeuE"/>
    <property type="match status" value="1"/>
</dbReference>
<dbReference type="EMBL" id="JAUSWB010000006">
    <property type="protein sequence ID" value="MDQ0429621.1"/>
    <property type="molecule type" value="Genomic_DNA"/>
</dbReference>
<proteinExistence type="predicted"/>
<evidence type="ECO:0000256" key="6">
    <source>
        <dbReference type="SAM" id="Phobius"/>
    </source>
</evidence>
<evidence type="ECO:0000313" key="8">
    <source>
        <dbReference type="Proteomes" id="UP001241988"/>
    </source>
</evidence>
<comment type="caution">
    <text evidence="7">The sequence shown here is derived from an EMBL/GenBank/DDBJ whole genome shotgun (WGS) entry which is preliminary data.</text>
</comment>
<feature type="transmembrane region" description="Helical" evidence="6">
    <location>
        <begin position="115"/>
        <end position="134"/>
    </location>
</feature>
<comment type="subcellular location">
    <subcellularLocation>
        <location evidence="1">Cell membrane</location>
        <topology evidence="1">Multi-pass membrane protein</topology>
    </subcellularLocation>
</comment>
<evidence type="ECO:0000256" key="5">
    <source>
        <dbReference type="ARBA" id="ARBA00023136"/>
    </source>
</evidence>
<dbReference type="PANTHER" id="PTHR30086">
    <property type="entry name" value="ARGININE EXPORTER PROTEIN ARGO"/>
    <property type="match status" value="1"/>
</dbReference>
<keyword evidence="2" id="KW-1003">Cell membrane</keyword>
<gene>
    <name evidence="7" type="ORF">QOZ98_002449</name>
</gene>
<reference evidence="7 8" key="1">
    <citation type="submission" date="2023-07" db="EMBL/GenBank/DDBJ databases">
        <title>Genomic Encyclopedia of Type Strains, Phase IV (KMG-IV): sequencing the most valuable type-strain genomes for metagenomic binning, comparative biology and taxonomic classification.</title>
        <authorList>
            <person name="Goeker M."/>
        </authorList>
    </citation>
    <scope>NUCLEOTIDE SEQUENCE [LARGE SCALE GENOMIC DNA]</scope>
    <source>
        <strain evidence="7 8">DSM 16419</strain>
    </source>
</reference>
<evidence type="ECO:0000256" key="1">
    <source>
        <dbReference type="ARBA" id="ARBA00004651"/>
    </source>
</evidence>
<dbReference type="RefSeq" id="WP_308787686.1">
    <property type="nucleotide sequence ID" value="NZ_JAUSWB010000006.1"/>
</dbReference>
<evidence type="ECO:0000256" key="3">
    <source>
        <dbReference type="ARBA" id="ARBA00022692"/>
    </source>
</evidence>
<feature type="transmembrane region" description="Helical" evidence="6">
    <location>
        <begin position="6"/>
        <end position="29"/>
    </location>
</feature>
<feature type="transmembrane region" description="Helical" evidence="6">
    <location>
        <begin position="41"/>
        <end position="66"/>
    </location>
</feature>
<name>A0ABU0GXW0_9BACL</name>
<keyword evidence="5 6" id="KW-0472">Membrane</keyword>
<sequence length="208" mass="21877">MVSIAELSAFILVVCGLFLIPGPAVLLLITRSAHQGTKTGFITGLGIATGDFLHVLVAAVGISAILLTSPAAFTIIKVAGAAYLIYMGIQALVVKASSIKTTDIVQASLLKVYRHGILVEALNPKTALFFLALFPQFVHPESGSIITQFLLLGVIFVALTVGYTTILAVFTGSIGHFIKRGSGINKWGQKALGLLYIGLGLQVVFLNP</sequence>
<dbReference type="Proteomes" id="UP001241988">
    <property type="component" value="Unassembled WGS sequence"/>
</dbReference>
<evidence type="ECO:0000256" key="2">
    <source>
        <dbReference type="ARBA" id="ARBA00022475"/>
    </source>
</evidence>
<organism evidence="7 8">
    <name type="scientific">Planomicrobium stackebrandtii</name>
    <dbReference type="NCBI Taxonomy" id="253160"/>
    <lineage>
        <taxon>Bacteria</taxon>
        <taxon>Bacillati</taxon>
        <taxon>Bacillota</taxon>
        <taxon>Bacilli</taxon>
        <taxon>Bacillales</taxon>
        <taxon>Caryophanaceae</taxon>
        <taxon>Planomicrobium</taxon>
    </lineage>
</organism>
<feature type="transmembrane region" description="Helical" evidence="6">
    <location>
        <begin position="146"/>
        <end position="170"/>
    </location>
</feature>
<dbReference type="InterPro" id="IPR001123">
    <property type="entry name" value="LeuE-type"/>
</dbReference>
<dbReference type="Pfam" id="PF01810">
    <property type="entry name" value="LysE"/>
    <property type="match status" value="1"/>
</dbReference>